<proteinExistence type="predicted"/>
<dbReference type="EMBL" id="JAVDYF010000001">
    <property type="protein sequence ID" value="MDR7354769.1"/>
    <property type="molecule type" value="Genomic_DNA"/>
</dbReference>
<sequence length="240" mass="27055">MVVPVELERFLANKLSFGQCASWAVWKLGSSDHSRYAPEPLVAPDFHLNVAVAQLNAFSTTEELADLHTDVVLVALNFAQRDGATKQAIDGLSFHAFHEETTTTSDYRLRDICLGTRLWGAYITDLVKFDGDCVKPIRDSQASNIKKMLRNRDFLMVQVRGLCKELRQLGCTNPTIIALGNDVYDSLKDQRYGECMTLLREALGEETKLLKVTHYSKATGISHSDYVARVYQELRDQAFF</sequence>
<name>A0ABU2BBK5_9CORY</name>
<comment type="caution">
    <text evidence="1">The sequence shown here is derived from an EMBL/GenBank/DDBJ whole genome shotgun (WGS) entry which is preliminary data.</text>
</comment>
<dbReference type="RefSeq" id="WP_310128086.1">
    <property type="nucleotide sequence ID" value="NZ_JAVDYF010000001.1"/>
</dbReference>
<reference evidence="1 2" key="1">
    <citation type="submission" date="2023-07" db="EMBL/GenBank/DDBJ databases">
        <title>Sequencing the genomes of 1000 actinobacteria strains.</title>
        <authorList>
            <person name="Klenk H.-P."/>
        </authorList>
    </citation>
    <scope>NUCLEOTIDE SEQUENCE [LARGE SCALE GENOMIC DNA]</scope>
    <source>
        <strain evidence="1 2">DSM 44508</strain>
    </source>
</reference>
<keyword evidence="2" id="KW-1185">Reference proteome</keyword>
<evidence type="ECO:0000313" key="2">
    <source>
        <dbReference type="Proteomes" id="UP001183619"/>
    </source>
</evidence>
<organism evidence="1 2">
    <name type="scientific">Corynebacterium felinum</name>
    <dbReference type="NCBI Taxonomy" id="131318"/>
    <lineage>
        <taxon>Bacteria</taxon>
        <taxon>Bacillati</taxon>
        <taxon>Actinomycetota</taxon>
        <taxon>Actinomycetes</taxon>
        <taxon>Mycobacteriales</taxon>
        <taxon>Corynebacteriaceae</taxon>
        <taxon>Corynebacterium</taxon>
    </lineage>
</organism>
<evidence type="ECO:0000313" key="1">
    <source>
        <dbReference type="EMBL" id="MDR7354769.1"/>
    </source>
</evidence>
<accession>A0ABU2BBK5</accession>
<gene>
    <name evidence="1" type="ORF">J2S37_001307</name>
</gene>
<dbReference type="Proteomes" id="UP001183619">
    <property type="component" value="Unassembled WGS sequence"/>
</dbReference>
<protein>
    <submittedName>
        <fullName evidence="1">Uncharacterized protein</fullName>
    </submittedName>
</protein>